<name>A0A0H5Q9X1_NEIMI</name>
<protein>
    <submittedName>
        <fullName evidence="1">Uncharacterized protein</fullName>
    </submittedName>
</protein>
<proteinExistence type="predicted"/>
<evidence type="ECO:0000313" key="2">
    <source>
        <dbReference type="Proteomes" id="UP000182715"/>
    </source>
</evidence>
<dbReference type="AlphaFoldDB" id="A0A0H5Q9X1"/>
<dbReference type="EMBL" id="CVTF01000026">
    <property type="protein sequence ID" value="CRY98842.1"/>
    <property type="molecule type" value="Genomic_DNA"/>
</dbReference>
<accession>A0A0H5Q9X1</accession>
<organism evidence="1 2">
    <name type="scientific">Neisseria meningitidis serogroup B</name>
    <dbReference type="NCBI Taxonomy" id="491"/>
    <lineage>
        <taxon>Bacteria</taxon>
        <taxon>Pseudomonadati</taxon>
        <taxon>Pseudomonadota</taxon>
        <taxon>Betaproteobacteria</taxon>
        <taxon>Neisseriales</taxon>
        <taxon>Neisseriaceae</taxon>
        <taxon>Neisseria</taxon>
    </lineage>
</organism>
<dbReference type="Proteomes" id="UP000182715">
    <property type="component" value="Unassembled WGS sequence"/>
</dbReference>
<reference evidence="1 2" key="1">
    <citation type="submission" date="2014-11" db="EMBL/GenBank/DDBJ databases">
        <authorList>
            <person name="Diene M.Seydina."/>
        </authorList>
    </citation>
    <scope>NUCLEOTIDE SEQUENCE [LARGE SCALE GENOMIC DNA]</scope>
    <source>
        <strain evidence="1 2">Neisseria meningitidis CHUV</strain>
    </source>
</reference>
<evidence type="ECO:0000313" key="1">
    <source>
        <dbReference type="EMBL" id="CRY98842.1"/>
    </source>
</evidence>
<sequence>MNAGADKPPEPSGGFLMANLMPSEIWMRVSAIFRRQFLNRTYHAAIKESSRWTA</sequence>